<feature type="compositionally biased region" description="Low complexity" evidence="1">
    <location>
        <begin position="31"/>
        <end position="45"/>
    </location>
</feature>
<feature type="compositionally biased region" description="Polar residues" evidence="1">
    <location>
        <begin position="46"/>
        <end position="67"/>
    </location>
</feature>
<dbReference type="EMBL" id="MU150331">
    <property type="protein sequence ID" value="KAF9458794.1"/>
    <property type="molecule type" value="Genomic_DNA"/>
</dbReference>
<feature type="compositionally biased region" description="Basic residues" evidence="1">
    <location>
        <begin position="12"/>
        <end position="21"/>
    </location>
</feature>
<proteinExistence type="predicted"/>
<dbReference type="AlphaFoldDB" id="A0A9P5XXC8"/>
<accession>A0A9P5XXC8</accession>
<sequence length="160" mass="17849">MKAASTTLNNVHSKHSSKHARLPSPNYEQLSSSRSDSWPPYSSKSELLSCSNPGPVRTRSNSTLTSPHLSHRHYLYGLPSAHLTTSSIGTAKNPMNFESNSLVSHLERPWWGWQPYTPNPLNKEEFVYHTEMALDVAQAAESSLEAAEHHLEQLDKEPGC</sequence>
<comment type="caution">
    <text evidence="2">The sequence shown here is derived from an EMBL/GenBank/DDBJ whole genome shotgun (WGS) entry which is preliminary data.</text>
</comment>
<gene>
    <name evidence="2" type="ORF">BDZ94DRAFT_1312973</name>
</gene>
<dbReference type="Proteomes" id="UP000807353">
    <property type="component" value="Unassembled WGS sequence"/>
</dbReference>
<name>A0A9P5XXC8_9AGAR</name>
<protein>
    <submittedName>
        <fullName evidence="2">Uncharacterized protein</fullName>
    </submittedName>
</protein>
<feature type="compositionally biased region" description="Polar residues" evidence="1">
    <location>
        <begin position="1"/>
        <end position="11"/>
    </location>
</feature>
<evidence type="ECO:0000313" key="2">
    <source>
        <dbReference type="EMBL" id="KAF9458794.1"/>
    </source>
</evidence>
<reference evidence="2" key="1">
    <citation type="submission" date="2020-11" db="EMBL/GenBank/DDBJ databases">
        <authorList>
            <consortium name="DOE Joint Genome Institute"/>
            <person name="Ahrendt S."/>
            <person name="Riley R."/>
            <person name="Andreopoulos W."/>
            <person name="Labutti K."/>
            <person name="Pangilinan J."/>
            <person name="Ruiz-Duenas F.J."/>
            <person name="Barrasa J.M."/>
            <person name="Sanchez-Garcia M."/>
            <person name="Camarero S."/>
            <person name="Miyauchi S."/>
            <person name="Serrano A."/>
            <person name="Linde D."/>
            <person name="Babiker R."/>
            <person name="Drula E."/>
            <person name="Ayuso-Fernandez I."/>
            <person name="Pacheco R."/>
            <person name="Padilla G."/>
            <person name="Ferreira P."/>
            <person name="Barriuso J."/>
            <person name="Kellner H."/>
            <person name="Castanera R."/>
            <person name="Alfaro M."/>
            <person name="Ramirez L."/>
            <person name="Pisabarro A.G."/>
            <person name="Kuo A."/>
            <person name="Tritt A."/>
            <person name="Lipzen A."/>
            <person name="He G."/>
            <person name="Yan M."/>
            <person name="Ng V."/>
            <person name="Cullen D."/>
            <person name="Martin F."/>
            <person name="Rosso M.-N."/>
            <person name="Henrissat B."/>
            <person name="Hibbett D."/>
            <person name="Martinez A.T."/>
            <person name="Grigoriev I.V."/>
        </authorList>
    </citation>
    <scope>NUCLEOTIDE SEQUENCE</scope>
    <source>
        <strain evidence="2">CBS 247.69</strain>
    </source>
</reference>
<evidence type="ECO:0000313" key="3">
    <source>
        <dbReference type="Proteomes" id="UP000807353"/>
    </source>
</evidence>
<evidence type="ECO:0000256" key="1">
    <source>
        <dbReference type="SAM" id="MobiDB-lite"/>
    </source>
</evidence>
<keyword evidence="3" id="KW-1185">Reference proteome</keyword>
<feature type="region of interest" description="Disordered" evidence="1">
    <location>
        <begin position="1"/>
        <end position="67"/>
    </location>
</feature>
<organism evidence="2 3">
    <name type="scientific">Collybia nuda</name>
    <dbReference type="NCBI Taxonomy" id="64659"/>
    <lineage>
        <taxon>Eukaryota</taxon>
        <taxon>Fungi</taxon>
        <taxon>Dikarya</taxon>
        <taxon>Basidiomycota</taxon>
        <taxon>Agaricomycotina</taxon>
        <taxon>Agaricomycetes</taxon>
        <taxon>Agaricomycetidae</taxon>
        <taxon>Agaricales</taxon>
        <taxon>Tricholomatineae</taxon>
        <taxon>Clitocybaceae</taxon>
        <taxon>Collybia</taxon>
    </lineage>
</organism>